<proteinExistence type="predicted"/>
<reference evidence="5 6" key="1">
    <citation type="submission" date="2024-09" db="EMBL/GenBank/DDBJ databases">
        <authorList>
            <person name="Sun Q."/>
            <person name="Mori K."/>
        </authorList>
    </citation>
    <scope>NUCLEOTIDE SEQUENCE [LARGE SCALE GENOMIC DNA]</scope>
    <source>
        <strain evidence="5 6">TBRC 7907</strain>
    </source>
</reference>
<name>A0ABV5ZTR1_9PSEU</name>
<sequence length="347" mass="37585">MIRLIDSAAAQPLPFSCDSIAVPRRFSLVLRIHFTRADIARTSFAASPDPLWETLLGLHALQSRGGPPMIDRWRRETDTDRMTRSLLLLAPPLGYSPDFLTPAEAAAGFDEGLEALVRTPVARRRAELARVVGGGAMPGWMRVLAERDDVFRDFGASLAAFHDCAIRSVWPRIELDFERDRTRRARTVLDGGIGAALSTLNPCLRWDGHVLEVGGEHVTGDLHLEGRGLRLIPSYFCVGFPTLLADPDLPPVLVYPIARTPVPGGEAARPELGALLGRTRAEVLRMIEHCCTTTELSAAVGLSVSTASYHAGALRKAGLVATVRTGTAVLHALTPLGRNLLAAYRSP</sequence>
<keyword evidence="3" id="KW-0804">Transcription</keyword>
<evidence type="ECO:0000256" key="1">
    <source>
        <dbReference type="ARBA" id="ARBA00023015"/>
    </source>
</evidence>
<dbReference type="Pfam" id="PF12840">
    <property type="entry name" value="HTH_20"/>
    <property type="match status" value="1"/>
</dbReference>
<evidence type="ECO:0000256" key="3">
    <source>
        <dbReference type="ARBA" id="ARBA00023163"/>
    </source>
</evidence>
<dbReference type="SMART" id="SM00418">
    <property type="entry name" value="HTH_ARSR"/>
    <property type="match status" value="1"/>
</dbReference>
<keyword evidence="6" id="KW-1185">Reference proteome</keyword>
<dbReference type="Proteomes" id="UP001589693">
    <property type="component" value="Unassembled WGS sequence"/>
</dbReference>
<dbReference type="Gene3D" id="1.10.10.10">
    <property type="entry name" value="Winged helix-like DNA-binding domain superfamily/Winged helix DNA-binding domain"/>
    <property type="match status" value="1"/>
</dbReference>
<accession>A0ABV5ZTR1</accession>
<dbReference type="PANTHER" id="PTHR43132">
    <property type="entry name" value="ARSENICAL RESISTANCE OPERON REPRESSOR ARSR-RELATED"/>
    <property type="match status" value="1"/>
</dbReference>
<comment type="caution">
    <text evidence="5">The sequence shown here is derived from an EMBL/GenBank/DDBJ whole genome shotgun (WGS) entry which is preliminary data.</text>
</comment>
<dbReference type="EMBL" id="JBHLZU010000009">
    <property type="protein sequence ID" value="MFB9904271.1"/>
    <property type="molecule type" value="Genomic_DNA"/>
</dbReference>
<evidence type="ECO:0000259" key="4">
    <source>
        <dbReference type="SMART" id="SM00418"/>
    </source>
</evidence>
<evidence type="ECO:0000313" key="5">
    <source>
        <dbReference type="EMBL" id="MFB9904271.1"/>
    </source>
</evidence>
<dbReference type="RefSeq" id="WP_377851470.1">
    <property type="nucleotide sequence ID" value="NZ_JBHLZU010000009.1"/>
</dbReference>
<dbReference type="InterPro" id="IPR036388">
    <property type="entry name" value="WH-like_DNA-bd_sf"/>
</dbReference>
<dbReference type="InterPro" id="IPR051011">
    <property type="entry name" value="Metal_resp_trans_reg"/>
</dbReference>
<dbReference type="InterPro" id="IPR001845">
    <property type="entry name" value="HTH_ArsR_DNA-bd_dom"/>
</dbReference>
<dbReference type="PANTHER" id="PTHR43132:SF8">
    <property type="entry name" value="HTH-TYPE TRANSCRIPTIONAL REGULATOR KMTR"/>
    <property type="match status" value="1"/>
</dbReference>
<keyword evidence="2" id="KW-0238">DNA-binding</keyword>
<gene>
    <name evidence="5" type="ORF">ACFFQA_10005</name>
</gene>
<dbReference type="InterPro" id="IPR036390">
    <property type="entry name" value="WH_DNA-bd_sf"/>
</dbReference>
<feature type="domain" description="HTH arsR-type" evidence="4">
    <location>
        <begin position="271"/>
        <end position="346"/>
    </location>
</feature>
<evidence type="ECO:0000313" key="6">
    <source>
        <dbReference type="Proteomes" id="UP001589693"/>
    </source>
</evidence>
<dbReference type="SUPFAM" id="SSF46785">
    <property type="entry name" value="Winged helix' DNA-binding domain"/>
    <property type="match status" value="1"/>
</dbReference>
<keyword evidence="1" id="KW-0805">Transcription regulation</keyword>
<dbReference type="CDD" id="cd00090">
    <property type="entry name" value="HTH_ARSR"/>
    <property type="match status" value="1"/>
</dbReference>
<evidence type="ECO:0000256" key="2">
    <source>
        <dbReference type="ARBA" id="ARBA00023125"/>
    </source>
</evidence>
<protein>
    <submittedName>
        <fullName evidence="5">Helix-turn-helix domain-containing protein</fullName>
    </submittedName>
</protein>
<dbReference type="InterPro" id="IPR011991">
    <property type="entry name" value="ArsR-like_HTH"/>
</dbReference>
<organism evidence="5 6">
    <name type="scientific">Allokutzneria oryzae</name>
    <dbReference type="NCBI Taxonomy" id="1378989"/>
    <lineage>
        <taxon>Bacteria</taxon>
        <taxon>Bacillati</taxon>
        <taxon>Actinomycetota</taxon>
        <taxon>Actinomycetes</taxon>
        <taxon>Pseudonocardiales</taxon>
        <taxon>Pseudonocardiaceae</taxon>
        <taxon>Allokutzneria</taxon>
    </lineage>
</organism>